<dbReference type="SUPFAM" id="SSF51197">
    <property type="entry name" value="Clavaminate synthase-like"/>
    <property type="match status" value="1"/>
</dbReference>
<dbReference type="GO" id="GO:0003968">
    <property type="term" value="F:RNA-directed RNA polymerase activity"/>
    <property type="evidence" value="ECO:0007669"/>
    <property type="project" value="UniProtKB-KW"/>
</dbReference>
<comment type="catalytic activity">
    <reaction evidence="9">
        <text>ATP + H2O = ADP + phosphate + H(+)</text>
        <dbReference type="Rhea" id="RHEA:13065"/>
        <dbReference type="ChEBI" id="CHEBI:15377"/>
        <dbReference type="ChEBI" id="CHEBI:15378"/>
        <dbReference type="ChEBI" id="CHEBI:30616"/>
        <dbReference type="ChEBI" id="CHEBI:43474"/>
        <dbReference type="ChEBI" id="CHEBI:456216"/>
        <dbReference type="EC" id="3.6.4.13"/>
    </reaction>
</comment>
<dbReference type="GO" id="GO:0016787">
    <property type="term" value="F:hydrolase activity"/>
    <property type="evidence" value="ECO:0007669"/>
    <property type="project" value="UniProtKB-KW"/>
</dbReference>
<keyword evidence="2" id="KW-0808">Transferase</keyword>
<dbReference type="InterPro" id="IPR002588">
    <property type="entry name" value="Alphavirus-like_MT_dom"/>
</dbReference>
<evidence type="ECO:0000259" key="13">
    <source>
        <dbReference type="PROSITE" id="PS51657"/>
    </source>
</evidence>
<evidence type="ECO:0000259" key="14">
    <source>
        <dbReference type="PROSITE" id="PS51743"/>
    </source>
</evidence>
<feature type="compositionally biased region" description="Acidic residues" evidence="10">
    <location>
        <begin position="515"/>
        <end position="544"/>
    </location>
</feature>
<reference evidence="15" key="1">
    <citation type="journal article" date="2019" name="Arch. Virol.">
        <title>Identification and genomic characterization of grapevine Kizil Sapak virus, a novel grapevine-infecting member of the family Betaflexiviridae.</title>
        <authorList>
            <person name="Rwahnih M.A."/>
            <person name="Alabi O.J."/>
            <person name="Hwang M.S."/>
            <person name="Stevens K."/>
            <person name="Golino D."/>
        </authorList>
    </citation>
    <scope>NUCLEOTIDE SEQUENCE</scope>
    <source>
        <strain evidence="15">132</strain>
    </source>
</reference>
<dbReference type="SUPFAM" id="SSF56672">
    <property type="entry name" value="DNA/RNA polymerases"/>
    <property type="match status" value="1"/>
</dbReference>
<keyword evidence="8" id="KW-0693">Viral RNA replication</keyword>
<dbReference type="GO" id="GO:0016556">
    <property type="term" value="P:mRNA modification"/>
    <property type="evidence" value="ECO:0007669"/>
    <property type="project" value="InterPro"/>
</dbReference>
<accession>A0A5P2YAU1</accession>
<evidence type="ECO:0000256" key="1">
    <source>
        <dbReference type="ARBA" id="ARBA00022484"/>
    </source>
</evidence>
<evidence type="ECO:0000256" key="9">
    <source>
        <dbReference type="ARBA" id="ARBA00047984"/>
    </source>
</evidence>
<evidence type="ECO:0000256" key="8">
    <source>
        <dbReference type="ARBA" id="ARBA00022953"/>
    </source>
</evidence>
<keyword evidence="6" id="KW-0347">Helicase</keyword>
<dbReference type="EMBL" id="MN172166">
    <property type="protein sequence ID" value="QEV82115.1"/>
    <property type="molecule type" value="Genomic_RNA"/>
</dbReference>
<protein>
    <submittedName>
        <fullName evidence="15">Polyprotein</fullName>
    </submittedName>
</protein>
<feature type="region of interest" description="Disordered" evidence="10">
    <location>
        <begin position="486"/>
        <end position="556"/>
    </location>
</feature>
<dbReference type="Pfam" id="PF01443">
    <property type="entry name" value="Viral_helicase1"/>
    <property type="match status" value="1"/>
</dbReference>
<evidence type="ECO:0000256" key="3">
    <source>
        <dbReference type="ARBA" id="ARBA00022695"/>
    </source>
</evidence>
<evidence type="ECO:0000256" key="6">
    <source>
        <dbReference type="ARBA" id="ARBA00022806"/>
    </source>
</evidence>
<dbReference type="InterPro" id="IPR005123">
    <property type="entry name" value="Oxoglu/Fe-dep_dioxygenase_dom"/>
</dbReference>
<dbReference type="InterPro" id="IPR007094">
    <property type="entry name" value="RNA-dir_pol_PSvirus"/>
</dbReference>
<dbReference type="GO" id="GO:0005524">
    <property type="term" value="F:ATP binding"/>
    <property type="evidence" value="ECO:0007669"/>
    <property type="project" value="UniProtKB-KW"/>
</dbReference>
<dbReference type="GO" id="GO:0008174">
    <property type="term" value="F:mRNA methyltransferase activity"/>
    <property type="evidence" value="ECO:0007669"/>
    <property type="project" value="UniProtKB-UniRule"/>
</dbReference>
<evidence type="ECO:0000256" key="2">
    <source>
        <dbReference type="ARBA" id="ARBA00022679"/>
    </source>
</evidence>
<feature type="domain" description="(+)RNA virus helicase C-terminal" evidence="13">
    <location>
        <begin position="891"/>
        <end position="1189"/>
    </location>
</feature>
<dbReference type="GO" id="GO:0006351">
    <property type="term" value="P:DNA-templated transcription"/>
    <property type="evidence" value="ECO:0007669"/>
    <property type="project" value="InterPro"/>
</dbReference>
<dbReference type="PROSITE" id="PS51743">
    <property type="entry name" value="ALPHAVIRUS_MT"/>
    <property type="match status" value="1"/>
</dbReference>
<dbReference type="CDD" id="cd23245">
    <property type="entry name" value="Betaflexiviridae_RdRp"/>
    <property type="match status" value="1"/>
</dbReference>
<dbReference type="GO" id="GO:0003724">
    <property type="term" value="F:RNA helicase activity"/>
    <property type="evidence" value="ECO:0007669"/>
    <property type="project" value="UniProtKB-EC"/>
</dbReference>
<keyword evidence="5" id="KW-0378">Hydrolase</keyword>
<dbReference type="PROSITE" id="PS50507">
    <property type="entry name" value="RDRP_SSRNA_POS"/>
    <property type="match status" value="1"/>
</dbReference>
<dbReference type="InterPro" id="IPR043502">
    <property type="entry name" value="DNA/RNA_pol_sf"/>
</dbReference>
<dbReference type="Pfam" id="PF01660">
    <property type="entry name" value="Vmethyltransf"/>
    <property type="match status" value="1"/>
</dbReference>
<sequence length="1722" mass="196682">MSFTKRTPREEIALRLSGSSADQLLDPASQALITDEAEELQPFFSYAIGESPKQWLTNQGVELSTNPYRAHSHPVCKTIENHILYRVLKPLLSSHQRMRLLCIKKNKTVNLNTRGNMDMEPINRLVTSRDRYRYGEQTPLRRLDVPKRCNLFIHDEVHYWTHGQLDAFLSIYSPLRLVCTIVFPVEILFSYSSSLLPDVYSFDIQGDDFTFCPDGRASESYKQPLSSGDILKKSIFKVESGKIYAVDIVYTLGAHHVLYLQQVDNEDLILEKERNFGPYPCVDAAALFNCKGRVPLRAISVETLQKIIIYLFSLKKPDEQSAVAKLRQLMDDDMDLSMMWVVKDLCRKITSMNTRWSSPTMKEIFADWLRDLCPIKTSRFKFNLIDDFDRNIMRLKPLVLTLKKDGVPEESDLYQCDPIGIDDKFFYGEKVHSNLYSSTERSRIIIDLNRFFHRKRRPLPTAPEHIDDRTDLMLVPYTPRKQVRVTMQTEEVSVKEPKITPEPLEKKEEQKVEETADSCDEEGTTDEIESSDGTPEEITADEPEEKGKEKVEQVERVSEEDYKVGSMKVSPIKSKLAWVELRGRKAAFYSRDGTLAYFHDKVTYRTNSGLPEVESLIDEVNGVMGTKFNTVLMQVYEAGAVLPTHADDEDCYDMDPILNLNLKGSAEFTVESKLGKKVIKMTDGDYVLLTAKGSKARHSVKVLSAGRVSYTFRTQRRQISLNKAIKAAADHKCLIDAIAEGLKDSPRRCCVVLPEYIYRSISNGALTVGDAEEIAKKLGIGFSVHSTGGEALHFGGEQLFTLDLKDGHFSLRLSKGGSTDSLQGNVQQRVSSSIDKDIMARALESKLSNCTKCDYLANVEAAKALIKSLWSGSTGINCTIYKDEGFRIMPGVKDEKEARKALAGLRDNYATVYTILGFAGSGKSYGVQEYLNEAQTVAKGTLLISPRIKLMADWKEKVKGLHCCTFESALKKDRRSFHSIILDEYTLFPPGYFDALLCLDKRGAAKNYYLIGDPLQSQYYSESDKNKLVQIDLLGALSAGKELNYLFSTRRCNKRAAKMLGVPSFSDTEGLDFSGIAKDLPSARAFLKQKGLGIEAVLVSSRLDKNRFEGERIYTFGESQGLTFDSGVILLTEETRVNTDNQVLVALTRFKKGCCFIFGAKGTKEQYRANSRGLLARVLDAQVVSESYYKNMTPANLKFIKPEGAGKGKGVIYDPVEIHKEDNVDREERLQGDPWLKGMVFLGQRAERKEVGTQRVTLASHDKIHLPLVNEKKATLIAEGVREKYRREIKTYAGASNQFREERRASDNDYFDLPQCSTSEAIYMNHSMRDQITFWAAIKKRLRFAEPEKNFRSYEKKRPMGEYMFREFLRHVPLDSRRNGEMLKEALNEFEMTKLKRSAELLASNAVRSDPDTREDQVKIFLKTQMCTKFEKRFCEGKAGQTIACFHHNILVKFSPYCRYMEKKLAEAVHKSGKIYIHQKKNFDELNEFVKENYRGTTCVESDYEAYDRSQDATVLAFEVALMRYLHMEQEVIDDYILMKCTLGSKLGSLAIMRFTGEFCTFLFNTMANIAFTAMRYQWRDEVILFAGDDMCAFGNLPLSREHDDFFKRMTLKAKVNRVRRPMFCGWILTPDGLYKEPALLYDRLRIAKEKNRLHECLNSYFEEFMYAYKLGSRLDLYMTEEQMEQHYLCVRFFLRYEGALSVSNKARIHKGIPSPDEYSSD</sequence>
<dbReference type="PROSITE" id="PS51471">
    <property type="entry name" value="FE2OG_OXY"/>
    <property type="match status" value="1"/>
</dbReference>
<keyword evidence="4" id="KW-0547">Nucleotide-binding</keyword>
<evidence type="ECO:0000313" key="15">
    <source>
        <dbReference type="EMBL" id="QEV82115.1"/>
    </source>
</evidence>
<dbReference type="GO" id="GO:0039694">
    <property type="term" value="P:viral RNA genome replication"/>
    <property type="evidence" value="ECO:0007669"/>
    <property type="project" value="InterPro"/>
</dbReference>
<keyword evidence="3" id="KW-0548">Nucleotidyltransferase</keyword>
<evidence type="ECO:0000256" key="5">
    <source>
        <dbReference type="ARBA" id="ARBA00022801"/>
    </source>
</evidence>
<dbReference type="GO" id="GO:0003723">
    <property type="term" value="F:RNA binding"/>
    <property type="evidence" value="ECO:0007669"/>
    <property type="project" value="InterPro"/>
</dbReference>
<feature type="domain" description="Alphavirus-like MT" evidence="14">
    <location>
        <begin position="64"/>
        <end position="236"/>
    </location>
</feature>
<evidence type="ECO:0000256" key="7">
    <source>
        <dbReference type="ARBA" id="ARBA00022840"/>
    </source>
</evidence>
<dbReference type="Gene3D" id="2.60.120.590">
    <property type="entry name" value="Alpha-ketoglutarate-dependent dioxygenase AlkB-like"/>
    <property type="match status" value="1"/>
</dbReference>
<dbReference type="PROSITE" id="PS51657">
    <property type="entry name" value="PSRV_HELICASE"/>
    <property type="match status" value="1"/>
</dbReference>
<dbReference type="Gene3D" id="3.40.50.300">
    <property type="entry name" value="P-loop containing nucleotide triphosphate hydrolases"/>
    <property type="match status" value="1"/>
</dbReference>
<dbReference type="SUPFAM" id="SSF52540">
    <property type="entry name" value="P-loop containing nucleoside triphosphate hydrolases"/>
    <property type="match status" value="1"/>
</dbReference>
<keyword evidence="1" id="KW-0696">RNA-directed RNA polymerase</keyword>
<feature type="domain" description="Fe2OG dioxygenase" evidence="12">
    <location>
        <begin position="627"/>
        <end position="716"/>
    </location>
</feature>
<feature type="compositionally biased region" description="Basic and acidic residues" evidence="10">
    <location>
        <begin position="492"/>
        <end position="514"/>
    </location>
</feature>
<dbReference type="InterPro" id="IPR001788">
    <property type="entry name" value="RNA-dep_RNA_pol_alsuvir"/>
</dbReference>
<evidence type="ECO:0000256" key="10">
    <source>
        <dbReference type="SAM" id="MobiDB-lite"/>
    </source>
</evidence>
<evidence type="ECO:0000259" key="12">
    <source>
        <dbReference type="PROSITE" id="PS51471"/>
    </source>
</evidence>
<evidence type="ECO:0000256" key="4">
    <source>
        <dbReference type="ARBA" id="ARBA00022741"/>
    </source>
</evidence>
<dbReference type="InterPro" id="IPR037151">
    <property type="entry name" value="AlkB-like_sf"/>
</dbReference>
<dbReference type="InterPro" id="IPR027417">
    <property type="entry name" value="P-loop_NTPase"/>
</dbReference>
<dbReference type="Pfam" id="PF00978">
    <property type="entry name" value="RdRP_2"/>
    <property type="match status" value="1"/>
</dbReference>
<dbReference type="InterPro" id="IPR027351">
    <property type="entry name" value="(+)RNA_virus_helicase_core_dom"/>
</dbReference>
<name>A0A5P2YAU1_9VIRU</name>
<organism evidence="15">
    <name type="scientific">Grapevine Kizil Sapak virus</name>
    <dbReference type="NCBI Taxonomy" id="2650001"/>
    <lineage>
        <taxon>Viruses</taxon>
        <taxon>Riboviria</taxon>
        <taxon>Orthornavirae</taxon>
        <taxon>Kitrinoviricota</taxon>
        <taxon>Alsuviricetes</taxon>
        <taxon>Tymovirales</taxon>
        <taxon>Betaflexiviridae</taxon>
    </lineage>
</organism>
<feature type="domain" description="RdRp catalytic" evidence="11">
    <location>
        <begin position="1497"/>
        <end position="1603"/>
    </location>
</feature>
<feature type="compositionally biased region" description="Basic and acidic residues" evidence="10">
    <location>
        <begin position="545"/>
        <end position="556"/>
    </location>
</feature>
<dbReference type="GO" id="GO:0006396">
    <property type="term" value="P:RNA processing"/>
    <property type="evidence" value="ECO:0007669"/>
    <property type="project" value="InterPro"/>
</dbReference>
<reference evidence="15" key="2">
    <citation type="submission" date="2019-07" db="EMBL/GenBank/DDBJ databases">
        <authorList>
            <person name="Al Rwahnih M."/>
            <person name="Hwang M."/>
            <person name="Stevens K."/>
            <person name="Alabi O."/>
        </authorList>
    </citation>
    <scope>NUCLEOTIDE SEQUENCE</scope>
    <source>
        <strain evidence="15">132</strain>
    </source>
</reference>
<keyword evidence="7" id="KW-0067">ATP-binding</keyword>
<evidence type="ECO:0000259" key="11">
    <source>
        <dbReference type="PROSITE" id="PS50507"/>
    </source>
</evidence>
<proteinExistence type="predicted"/>